<accession>A0A087TD83</accession>
<keyword evidence="2" id="KW-1185">Reference proteome</keyword>
<reference evidence="1 2" key="1">
    <citation type="submission" date="2013-11" db="EMBL/GenBank/DDBJ databases">
        <title>Genome sequencing of Stegodyphus mimosarum.</title>
        <authorList>
            <person name="Bechsgaard J."/>
        </authorList>
    </citation>
    <scope>NUCLEOTIDE SEQUENCE [LARGE SCALE GENOMIC DNA]</scope>
</reference>
<protein>
    <submittedName>
        <fullName evidence="1">Uncharacterized protein</fullName>
    </submittedName>
</protein>
<dbReference type="AlphaFoldDB" id="A0A087TD83"/>
<name>A0A087TD83_STEMI</name>
<organism evidence="1 2">
    <name type="scientific">Stegodyphus mimosarum</name>
    <name type="common">African social velvet spider</name>
    <dbReference type="NCBI Taxonomy" id="407821"/>
    <lineage>
        <taxon>Eukaryota</taxon>
        <taxon>Metazoa</taxon>
        <taxon>Ecdysozoa</taxon>
        <taxon>Arthropoda</taxon>
        <taxon>Chelicerata</taxon>
        <taxon>Arachnida</taxon>
        <taxon>Araneae</taxon>
        <taxon>Araneomorphae</taxon>
        <taxon>Entelegynae</taxon>
        <taxon>Eresoidea</taxon>
        <taxon>Eresidae</taxon>
        <taxon>Stegodyphus</taxon>
    </lineage>
</organism>
<evidence type="ECO:0000313" key="1">
    <source>
        <dbReference type="EMBL" id="KFM63072.1"/>
    </source>
</evidence>
<dbReference type="EMBL" id="KK114676">
    <property type="protein sequence ID" value="KFM63072.1"/>
    <property type="molecule type" value="Genomic_DNA"/>
</dbReference>
<evidence type="ECO:0000313" key="2">
    <source>
        <dbReference type="Proteomes" id="UP000054359"/>
    </source>
</evidence>
<sequence length="34" mass="3898">MRLHHPPPPSPAHHSQLHLFCCYISAEDDSLTFL</sequence>
<gene>
    <name evidence="1" type="ORF">X975_03498</name>
</gene>
<proteinExistence type="predicted"/>
<dbReference type="Proteomes" id="UP000054359">
    <property type="component" value="Unassembled WGS sequence"/>
</dbReference>
<feature type="non-terminal residue" evidence="1">
    <location>
        <position position="34"/>
    </location>
</feature>